<dbReference type="Gene3D" id="3.40.50.720">
    <property type="entry name" value="NAD(P)-binding Rossmann-like Domain"/>
    <property type="match status" value="1"/>
</dbReference>
<dbReference type="PRINTS" id="PR00081">
    <property type="entry name" value="GDHRDH"/>
</dbReference>
<dbReference type="EMBL" id="SJSA01000001">
    <property type="protein sequence ID" value="TGG40110.1"/>
    <property type="molecule type" value="Genomic_DNA"/>
</dbReference>
<dbReference type="PANTHER" id="PTHR44196">
    <property type="entry name" value="DEHYDROGENASE/REDUCTASE SDR FAMILY MEMBER 7B"/>
    <property type="match status" value="1"/>
</dbReference>
<dbReference type="SUPFAM" id="SSF51735">
    <property type="entry name" value="NAD(P)-binding Rossmann-fold domains"/>
    <property type="match status" value="1"/>
</dbReference>
<evidence type="ECO:0000313" key="5">
    <source>
        <dbReference type="Proteomes" id="UP000297635"/>
    </source>
</evidence>
<dbReference type="Pfam" id="PF00106">
    <property type="entry name" value="adh_short"/>
    <property type="match status" value="1"/>
</dbReference>
<accession>A0A4Z0V9W5</accession>
<evidence type="ECO:0000256" key="3">
    <source>
        <dbReference type="SAM" id="MobiDB-lite"/>
    </source>
</evidence>
<dbReference type="InterPro" id="IPR002347">
    <property type="entry name" value="SDR_fam"/>
</dbReference>
<keyword evidence="2" id="KW-0560">Oxidoreductase</keyword>
<organism evidence="4 5">
    <name type="scientific">Duncaniella freteri</name>
    <dbReference type="NCBI Taxonomy" id="2530391"/>
    <lineage>
        <taxon>Bacteria</taxon>
        <taxon>Pseudomonadati</taxon>
        <taxon>Bacteroidota</taxon>
        <taxon>Bacteroidia</taxon>
        <taxon>Bacteroidales</taxon>
        <taxon>Muribaculaceae</taxon>
        <taxon>Duncaniella</taxon>
    </lineage>
</organism>
<dbReference type="GO" id="GO:0016020">
    <property type="term" value="C:membrane"/>
    <property type="evidence" value="ECO:0007669"/>
    <property type="project" value="TreeGrafter"/>
</dbReference>
<feature type="region of interest" description="Disordered" evidence="3">
    <location>
        <begin position="244"/>
        <end position="265"/>
    </location>
</feature>
<dbReference type="PANTHER" id="PTHR44196:SF3">
    <property type="entry name" value="SHORT CHAIN DEHYDROGENASE FAMILY PROTEIN"/>
    <property type="match status" value="1"/>
</dbReference>
<evidence type="ECO:0000256" key="1">
    <source>
        <dbReference type="ARBA" id="ARBA00006484"/>
    </source>
</evidence>
<gene>
    <name evidence="4" type="ORF">EZ315_05120</name>
</gene>
<comment type="caution">
    <text evidence="4">The sequence shown here is derived from an EMBL/GenBank/DDBJ whole genome shotgun (WGS) entry which is preliminary data.</text>
</comment>
<sequence>MNRIIIMGATSGLGLRVAERLAEMGWLVGAAGRKDDVLNDLKVRYPDNVVTAHIDVTKSGAPKDLLKLISKMDGMDVYFHVAGIGYENSALNLHDELSTLETNVTGFVRMTATAYRYFRDTGSSGQIAAITSVAGTNGIGRLASYSSTKRFQQTYLRALNQLATIDGADVKFTDIRPGWVRTPLLNPHEEYPMTMRMPYAVPKILKALLRRKRVAVIDWRWNLLVGLWRLIPESLWVKIPVPVSTSSASPKDKKINAAEATYDPA</sequence>
<dbReference type="GeneID" id="82149167"/>
<proteinExistence type="inferred from homology"/>
<protein>
    <submittedName>
        <fullName evidence="4">SDR family NAD(P)-dependent oxidoreductase</fullName>
    </submittedName>
</protein>
<reference evidence="4 5" key="1">
    <citation type="submission" date="2019-02" db="EMBL/GenBank/DDBJ databases">
        <title>Isolation and identification of novel species under the genus Muribaculum.</title>
        <authorList>
            <person name="Miyake S."/>
            <person name="Ding Y."/>
            <person name="Low A."/>
            <person name="Soh M."/>
            <person name="Seedorf H."/>
        </authorList>
    </citation>
    <scope>NUCLEOTIDE SEQUENCE [LARGE SCALE GENOMIC DNA]</scope>
    <source>
        <strain evidence="4 5">TLL-A3</strain>
    </source>
</reference>
<dbReference type="AlphaFoldDB" id="A0A4Z0V9W5"/>
<dbReference type="RefSeq" id="WP_135471126.1">
    <property type="nucleotide sequence ID" value="NZ_CASGTF010000023.1"/>
</dbReference>
<dbReference type="Proteomes" id="UP000297635">
    <property type="component" value="Unassembled WGS sequence"/>
</dbReference>
<evidence type="ECO:0000256" key="2">
    <source>
        <dbReference type="ARBA" id="ARBA00023002"/>
    </source>
</evidence>
<dbReference type="InterPro" id="IPR036291">
    <property type="entry name" value="NAD(P)-bd_dom_sf"/>
</dbReference>
<keyword evidence="5" id="KW-1185">Reference proteome</keyword>
<evidence type="ECO:0000313" key="4">
    <source>
        <dbReference type="EMBL" id="TGG40110.1"/>
    </source>
</evidence>
<name>A0A4Z0V9W5_9BACT</name>
<comment type="similarity">
    <text evidence="1">Belongs to the short-chain dehydrogenases/reductases (SDR) family.</text>
</comment>
<dbReference type="GO" id="GO:0016491">
    <property type="term" value="F:oxidoreductase activity"/>
    <property type="evidence" value="ECO:0007669"/>
    <property type="project" value="UniProtKB-KW"/>
</dbReference>